<sequence>MIYHKMQRQIHQKVQNIDIDGGLTMIRIIRGIPLKNSVLVRTIFFHSMLVLILVSLVSFFMMNIVSRGLTKEAKASVDTMTEQAYHTADVLLRSTYYYFGQLYTNDMEIFNAMYGDEFTGMQSKRIRDKLVDLKAANPLIESVYIYNMNHDIVFSSESTRNTVDSFYDNGMTELLKKGQKMGNRGVFIPRRERFSSNNTPVDMNLLSIVYTQFKQDGASDGALVVNLNQQTLQELINKAGQGISRQSMIINQQGMVLSHSDPQFLMKSIADERYIDEILHSEHTRGQISVSIKGDNYLVAYLKSDQLGWIAISMVEENSVLGTVIMVQRFILCITGLFIIIAIVSAVLSIRSIYIPVRNLARKIGGSSTKPLHSPHANEYEMIESWISHQEERVQDLQSSISRYSDAGKKELLKEVILGVFKETPANLKRSHNLGILLDGGPYLAAAIRIDNYYSLSNRFQLEDLALFKYAIMNIADETMRTYGTAELFEYSDDTIAVLINLAEGQSHHADAYHKAFNEVLGNIREYLPFSVTISFGTVVHSLVQVTYSWSQACQAAQYRIVHGTGTVIAYEPEMSQRMPADEYPYQLEKMITDQMKTGNKRKHRTLVDEFFETISKYQYEEIIQYLSQMVIMSERVAKVITDDDELLHMDLSSLSESLRQWDTLAHIKEEYIRICEKIMDFRDNDFSLRGVKVVDKVKEYIHTEYSNPDLTIDDLVKQTGMTKNHVRKIFNDLCGETISQYLSNYRFEKAKELLIQTDYSAARISEMVGIANSNYFYVSFKKYAGKSPQHYRMEHRLN</sequence>
<dbReference type="PATRIC" id="fig|1036673.3.peg.3535"/>
<dbReference type="InterPro" id="IPR009057">
    <property type="entry name" value="Homeodomain-like_sf"/>
</dbReference>
<keyword evidence="5" id="KW-0805">Transcription regulation</keyword>
<accession>F8F6B6</accession>
<evidence type="ECO:0000256" key="5">
    <source>
        <dbReference type="ARBA" id="ARBA00023015"/>
    </source>
</evidence>
<name>F8F6B6_PAEMK</name>
<evidence type="ECO:0000256" key="2">
    <source>
        <dbReference type="ARBA" id="ARBA00022475"/>
    </source>
</evidence>
<reference evidence="11 12" key="2">
    <citation type="journal article" date="2013" name="Genome Announc.">
        <title>Genome Sequence of Growth-Improving Paenibacillus mucilaginosus Strain KNP414.</title>
        <authorList>
            <person name="Lu J.J."/>
            <person name="Wang J.F."/>
            <person name="Hu X.F."/>
        </authorList>
    </citation>
    <scope>NUCLEOTIDE SEQUENCE [LARGE SCALE GENOMIC DNA]</scope>
    <source>
        <strain evidence="11 12">KNP414</strain>
    </source>
</reference>
<organism evidence="11 12">
    <name type="scientific">Paenibacillus mucilaginosus (strain KNP414)</name>
    <dbReference type="NCBI Taxonomy" id="1036673"/>
    <lineage>
        <taxon>Bacteria</taxon>
        <taxon>Bacillati</taxon>
        <taxon>Bacillota</taxon>
        <taxon>Bacilli</taxon>
        <taxon>Bacillales</taxon>
        <taxon>Paenibacillaceae</taxon>
        <taxon>Paenibacillus</taxon>
    </lineage>
</organism>
<protein>
    <submittedName>
        <fullName evidence="11">Helix-turn-helix domain-containing protein</fullName>
    </submittedName>
</protein>
<dbReference type="Pfam" id="PF12833">
    <property type="entry name" value="HTH_18"/>
    <property type="match status" value="1"/>
</dbReference>
<dbReference type="SUPFAM" id="SSF46689">
    <property type="entry name" value="Homeodomain-like"/>
    <property type="match status" value="1"/>
</dbReference>
<dbReference type="InterPro" id="IPR018060">
    <property type="entry name" value="HTH_AraC"/>
</dbReference>
<evidence type="ECO:0000256" key="1">
    <source>
        <dbReference type="ARBA" id="ARBA00004651"/>
    </source>
</evidence>
<gene>
    <name evidence="11" type="ordered locus">KNP414_03851</name>
</gene>
<keyword evidence="3 9" id="KW-0812">Transmembrane</keyword>
<evidence type="ECO:0000259" key="10">
    <source>
        <dbReference type="PROSITE" id="PS01124"/>
    </source>
</evidence>
<dbReference type="HOGENOM" id="CLU_019175_1_1_9"/>
<evidence type="ECO:0000256" key="3">
    <source>
        <dbReference type="ARBA" id="ARBA00022692"/>
    </source>
</evidence>
<evidence type="ECO:0000256" key="8">
    <source>
        <dbReference type="ARBA" id="ARBA00023163"/>
    </source>
</evidence>
<feature type="domain" description="HTH araC/xylS-type" evidence="10">
    <location>
        <begin position="696"/>
        <end position="795"/>
    </location>
</feature>
<evidence type="ECO:0000256" key="7">
    <source>
        <dbReference type="ARBA" id="ARBA00023136"/>
    </source>
</evidence>
<keyword evidence="4 9" id="KW-1133">Transmembrane helix</keyword>
<dbReference type="Proteomes" id="UP000006620">
    <property type="component" value="Chromosome"/>
</dbReference>
<keyword evidence="6" id="KW-0238">DNA-binding</keyword>
<dbReference type="Gene3D" id="1.10.10.60">
    <property type="entry name" value="Homeodomain-like"/>
    <property type="match status" value="2"/>
</dbReference>
<dbReference type="PANTHER" id="PTHR43280:SF2">
    <property type="entry name" value="HTH-TYPE TRANSCRIPTIONAL REGULATOR EXSA"/>
    <property type="match status" value="1"/>
</dbReference>
<keyword evidence="7 9" id="KW-0472">Membrane</keyword>
<keyword evidence="8" id="KW-0804">Transcription</keyword>
<dbReference type="InterPro" id="IPR041522">
    <property type="entry name" value="CdaR_GGDEF"/>
</dbReference>
<dbReference type="EMBL" id="CP002869">
    <property type="protein sequence ID" value="AEI42390.1"/>
    <property type="molecule type" value="Genomic_DNA"/>
</dbReference>
<dbReference type="GO" id="GO:0043565">
    <property type="term" value="F:sequence-specific DNA binding"/>
    <property type="evidence" value="ECO:0007669"/>
    <property type="project" value="InterPro"/>
</dbReference>
<evidence type="ECO:0000256" key="9">
    <source>
        <dbReference type="SAM" id="Phobius"/>
    </source>
</evidence>
<dbReference type="PROSITE" id="PS01124">
    <property type="entry name" value="HTH_ARAC_FAMILY_2"/>
    <property type="match status" value="1"/>
</dbReference>
<proteinExistence type="predicted"/>
<dbReference type="KEGG" id="pms:KNP414_03851"/>
<reference evidence="12" key="1">
    <citation type="submission" date="2011-06" db="EMBL/GenBank/DDBJ databases">
        <title>Complete genome sequence of Paenibacillus mucilaginosus KNP414.</title>
        <authorList>
            <person name="Wang J."/>
            <person name="Hu S."/>
            <person name="Hu X."/>
            <person name="Zhang B."/>
            <person name="Dong D."/>
            <person name="Zhang S."/>
            <person name="Zhao K."/>
            <person name="Wu D."/>
        </authorList>
    </citation>
    <scope>NUCLEOTIDE SEQUENCE [LARGE SCALE GENOMIC DNA]</scope>
    <source>
        <strain evidence="12">KNP414</strain>
    </source>
</reference>
<evidence type="ECO:0000313" key="11">
    <source>
        <dbReference type="EMBL" id="AEI42390.1"/>
    </source>
</evidence>
<dbReference type="GO" id="GO:0005886">
    <property type="term" value="C:plasma membrane"/>
    <property type="evidence" value="ECO:0007669"/>
    <property type="project" value="UniProtKB-SubCell"/>
</dbReference>
<dbReference type="PANTHER" id="PTHR43280">
    <property type="entry name" value="ARAC-FAMILY TRANSCRIPTIONAL REGULATOR"/>
    <property type="match status" value="1"/>
</dbReference>
<feature type="transmembrane region" description="Helical" evidence="9">
    <location>
        <begin position="330"/>
        <end position="354"/>
    </location>
</feature>
<dbReference type="SMART" id="SM00342">
    <property type="entry name" value="HTH_ARAC"/>
    <property type="match status" value="1"/>
</dbReference>
<dbReference type="InterPro" id="IPR033479">
    <property type="entry name" value="dCache_1"/>
</dbReference>
<keyword evidence="2" id="KW-1003">Cell membrane</keyword>
<feature type="transmembrane region" description="Helical" evidence="9">
    <location>
        <begin position="43"/>
        <end position="65"/>
    </location>
</feature>
<dbReference type="Pfam" id="PF02743">
    <property type="entry name" value="dCache_1"/>
    <property type="match status" value="1"/>
</dbReference>
<evidence type="ECO:0000256" key="6">
    <source>
        <dbReference type="ARBA" id="ARBA00023125"/>
    </source>
</evidence>
<dbReference type="GO" id="GO:0003700">
    <property type="term" value="F:DNA-binding transcription factor activity"/>
    <property type="evidence" value="ECO:0007669"/>
    <property type="project" value="InterPro"/>
</dbReference>
<dbReference type="AlphaFoldDB" id="F8F6B6"/>
<dbReference type="Gene3D" id="3.30.450.20">
    <property type="entry name" value="PAS domain"/>
    <property type="match status" value="1"/>
</dbReference>
<evidence type="ECO:0000256" key="4">
    <source>
        <dbReference type="ARBA" id="ARBA00022989"/>
    </source>
</evidence>
<dbReference type="Pfam" id="PF17853">
    <property type="entry name" value="GGDEF_2"/>
    <property type="match status" value="1"/>
</dbReference>
<dbReference type="CDD" id="cd12912">
    <property type="entry name" value="PDC2_MCP_like"/>
    <property type="match status" value="1"/>
</dbReference>
<evidence type="ECO:0000313" key="12">
    <source>
        <dbReference type="Proteomes" id="UP000006620"/>
    </source>
</evidence>
<comment type="subcellular location">
    <subcellularLocation>
        <location evidence="1">Cell membrane</location>
        <topology evidence="1">Multi-pass membrane protein</topology>
    </subcellularLocation>
</comment>